<reference evidence="4" key="1">
    <citation type="submission" date="2023-01" db="EMBL/GenBank/DDBJ databases">
        <authorList>
            <person name="Piombo E."/>
        </authorList>
    </citation>
    <scope>NUCLEOTIDE SEQUENCE</scope>
</reference>
<keyword evidence="2 3" id="KW-0040">ANK repeat</keyword>
<dbReference type="PANTHER" id="PTHR24198:SF165">
    <property type="entry name" value="ANKYRIN REPEAT-CONTAINING PROTEIN-RELATED"/>
    <property type="match status" value="1"/>
</dbReference>
<proteinExistence type="predicted"/>
<dbReference type="Proteomes" id="UP001160390">
    <property type="component" value="Unassembled WGS sequence"/>
</dbReference>
<dbReference type="InterPro" id="IPR036770">
    <property type="entry name" value="Ankyrin_rpt-contain_sf"/>
</dbReference>
<keyword evidence="1" id="KW-0677">Repeat</keyword>
<accession>A0AA35Q4Y2</accession>
<organism evidence="4 5">
    <name type="scientific">Clonostachys chloroleuca</name>
    <dbReference type="NCBI Taxonomy" id="1926264"/>
    <lineage>
        <taxon>Eukaryota</taxon>
        <taxon>Fungi</taxon>
        <taxon>Dikarya</taxon>
        <taxon>Ascomycota</taxon>
        <taxon>Pezizomycotina</taxon>
        <taxon>Sordariomycetes</taxon>
        <taxon>Hypocreomycetidae</taxon>
        <taxon>Hypocreales</taxon>
        <taxon>Bionectriaceae</taxon>
        <taxon>Clonostachys</taxon>
    </lineage>
</organism>
<dbReference type="EMBL" id="CABFNP030001281">
    <property type="protein sequence ID" value="CAI6096078.1"/>
    <property type="molecule type" value="Genomic_DNA"/>
</dbReference>
<gene>
    <name evidence="4" type="ORF">CCHLO57077_00010466</name>
</gene>
<dbReference type="PANTHER" id="PTHR24198">
    <property type="entry name" value="ANKYRIN REPEAT AND PROTEIN KINASE DOMAIN-CONTAINING PROTEIN"/>
    <property type="match status" value="1"/>
</dbReference>
<dbReference type="Pfam" id="PF12796">
    <property type="entry name" value="Ank_2"/>
    <property type="match status" value="1"/>
</dbReference>
<name>A0AA35Q4Y2_9HYPO</name>
<dbReference type="AlphaFoldDB" id="A0AA35Q4Y2"/>
<comment type="caution">
    <text evidence="4">The sequence shown here is derived from an EMBL/GenBank/DDBJ whole genome shotgun (WGS) entry which is preliminary data.</text>
</comment>
<feature type="repeat" description="ANK" evidence="3">
    <location>
        <begin position="166"/>
        <end position="199"/>
    </location>
</feature>
<dbReference type="SUPFAM" id="SSF48403">
    <property type="entry name" value="Ankyrin repeat"/>
    <property type="match status" value="1"/>
</dbReference>
<evidence type="ECO:0000256" key="3">
    <source>
        <dbReference type="PROSITE-ProRule" id="PRU00023"/>
    </source>
</evidence>
<evidence type="ECO:0000256" key="2">
    <source>
        <dbReference type="ARBA" id="ARBA00023043"/>
    </source>
</evidence>
<evidence type="ECO:0000313" key="4">
    <source>
        <dbReference type="EMBL" id="CAI6096078.1"/>
    </source>
</evidence>
<evidence type="ECO:0000313" key="5">
    <source>
        <dbReference type="Proteomes" id="UP001160390"/>
    </source>
</evidence>
<protein>
    <submittedName>
        <fullName evidence="4">Uncharacterized protein</fullName>
    </submittedName>
</protein>
<keyword evidence="5" id="KW-1185">Reference proteome</keyword>
<dbReference type="PROSITE" id="PS50297">
    <property type="entry name" value="ANK_REP_REGION"/>
    <property type="match status" value="1"/>
</dbReference>
<dbReference type="Gene3D" id="1.25.40.20">
    <property type="entry name" value="Ankyrin repeat-containing domain"/>
    <property type="match status" value="2"/>
</dbReference>
<dbReference type="PROSITE" id="PS50088">
    <property type="entry name" value="ANK_REPEAT"/>
    <property type="match status" value="1"/>
</dbReference>
<sequence length="304" mass="33808">MPLLHLPNEMLIEIAHSLWEENDLNAFVRVNRHLYTLLNVYLYAHNLRRFEDDEIDAGRTTLIRAIIHRGPEATYILALKAERDLSPCGYTRPGDCAVKLAIKLERADALALLFKNRDYLHVDKKFILDAARLGNVDIFRIMIESGFFEPSYTDKEEVDPDARLDGGLTPLAMAGAGGHVEMVKALLATGKVDVNAEDDAGTTVLSNAVRADNLEMRLSGGVWKWSSYYSRGALSLAAKEGNDEVVDTLLGDQGILVDSQPRFTQSWLLNAVIREQVSIVQTLLAQPDINANEKDCYGNPLLIT</sequence>
<dbReference type="InterPro" id="IPR002110">
    <property type="entry name" value="Ankyrin_rpt"/>
</dbReference>
<dbReference type="SMART" id="SM00248">
    <property type="entry name" value="ANK"/>
    <property type="match status" value="3"/>
</dbReference>
<evidence type="ECO:0000256" key="1">
    <source>
        <dbReference type="ARBA" id="ARBA00022737"/>
    </source>
</evidence>